<keyword evidence="1" id="KW-0238">DNA-binding</keyword>
<dbReference type="Gene3D" id="1.10.443.10">
    <property type="entry name" value="Intergrase catalytic core"/>
    <property type="match status" value="1"/>
</dbReference>
<dbReference type="OrthoDB" id="7510934at2"/>
<evidence type="ECO:0000313" key="4">
    <source>
        <dbReference type="EMBL" id="SNR24040.1"/>
    </source>
</evidence>
<dbReference type="GO" id="GO:0006310">
    <property type="term" value="P:DNA recombination"/>
    <property type="evidence" value="ECO:0007669"/>
    <property type="project" value="UniProtKB-KW"/>
</dbReference>
<keyword evidence="7" id="KW-1185">Reference proteome</keyword>
<evidence type="ECO:0000259" key="3">
    <source>
        <dbReference type="PROSITE" id="PS51898"/>
    </source>
</evidence>
<reference evidence="4" key="1">
    <citation type="submission" date="2017-06" db="EMBL/GenBank/DDBJ databases">
        <authorList>
            <person name="Kim H.J."/>
            <person name="Triplett B.A."/>
        </authorList>
    </citation>
    <scope>NUCLEOTIDE SEQUENCE [LARGE SCALE GENOMIC DNA]</scope>
    <source>
        <strain evidence="4">DSM 26170</strain>
    </source>
</reference>
<dbReference type="Proteomes" id="UP000198409">
    <property type="component" value="Unassembled WGS sequence"/>
</dbReference>
<dbReference type="InterPro" id="IPR011010">
    <property type="entry name" value="DNA_brk_join_enz"/>
</dbReference>
<dbReference type="Proteomes" id="UP000292859">
    <property type="component" value="Unassembled WGS sequence"/>
</dbReference>
<protein>
    <submittedName>
        <fullName evidence="4 5">Integrase</fullName>
    </submittedName>
</protein>
<dbReference type="EMBL" id="SIRL01000001">
    <property type="protein sequence ID" value="TBN52964.1"/>
    <property type="molecule type" value="Genomic_DNA"/>
</dbReference>
<gene>
    <name evidence="5" type="ORF">EYF88_01810</name>
    <name evidence="4" type="ORF">SAMN06265378_101262</name>
</gene>
<evidence type="ECO:0000256" key="2">
    <source>
        <dbReference type="ARBA" id="ARBA00023172"/>
    </source>
</evidence>
<evidence type="ECO:0000313" key="5">
    <source>
        <dbReference type="EMBL" id="TBN52964.1"/>
    </source>
</evidence>
<sequence>MRKAGRKPYVREVKPGFLYFYRGGKYLHRFTAPENTEEFDRQYWEVMTGKKAEAKRSWAAAIQILRESDRWAAKSVRYRQDLEPVLTYLIDKIGKRDVARLTQADIYAAMDKNKHRVRFANYIPVAISMIAKEVIRRRWMNDNPAKGIERLAVPKDRKQPHIPWPDAAVAKWRAEAGPLERLIFEIGVGSVQRPSDWVGFTWGDYDPTGDGTLRLRQNKTDVALVLPCTVALKAALDAAKAALPFAPLPARHIITKQDGSRMDYRRMAEVMLAERRRLNLEAYDLHALRYRGVMELAWAGCDDDEIMSYSGHATKAMVRMYAGEARQIMRAKQARAKRP</sequence>
<dbReference type="Gene3D" id="1.10.150.130">
    <property type="match status" value="1"/>
</dbReference>
<dbReference type="InterPro" id="IPR010998">
    <property type="entry name" value="Integrase_recombinase_N"/>
</dbReference>
<reference evidence="5 7" key="3">
    <citation type="submission" date="2019-02" db="EMBL/GenBank/DDBJ databases">
        <authorList>
            <person name="Zhang G."/>
        </authorList>
    </citation>
    <scope>NUCLEOTIDE SEQUENCE [LARGE SCALE GENOMIC DNA]</scope>
    <source>
        <strain evidence="5 7">CMB17</strain>
    </source>
</reference>
<dbReference type="AlphaFoldDB" id="A0A238UPJ5"/>
<dbReference type="GO" id="GO:0003677">
    <property type="term" value="F:DNA binding"/>
    <property type="evidence" value="ECO:0007669"/>
    <property type="project" value="UniProtKB-KW"/>
</dbReference>
<dbReference type="RefSeq" id="WP_089386368.1">
    <property type="nucleotide sequence ID" value="NZ_FZNM01000001.1"/>
</dbReference>
<proteinExistence type="predicted"/>
<dbReference type="SUPFAM" id="SSF56349">
    <property type="entry name" value="DNA breaking-rejoining enzymes"/>
    <property type="match status" value="1"/>
</dbReference>
<dbReference type="Pfam" id="PF00589">
    <property type="entry name" value="Phage_integrase"/>
    <property type="match status" value="1"/>
</dbReference>
<organism evidence="4 6">
    <name type="scientific">Paracoccus sediminis</name>
    <dbReference type="NCBI Taxonomy" id="1214787"/>
    <lineage>
        <taxon>Bacteria</taxon>
        <taxon>Pseudomonadati</taxon>
        <taxon>Pseudomonadota</taxon>
        <taxon>Alphaproteobacteria</taxon>
        <taxon>Rhodobacterales</taxon>
        <taxon>Paracoccaceae</taxon>
        <taxon>Paracoccus</taxon>
    </lineage>
</organism>
<name>A0A238UPJ5_9RHOB</name>
<feature type="domain" description="Tyr recombinase" evidence="3">
    <location>
        <begin position="158"/>
        <end position="335"/>
    </location>
</feature>
<dbReference type="EMBL" id="FZNM01000001">
    <property type="protein sequence ID" value="SNR24040.1"/>
    <property type="molecule type" value="Genomic_DNA"/>
</dbReference>
<evidence type="ECO:0000313" key="6">
    <source>
        <dbReference type="Proteomes" id="UP000198409"/>
    </source>
</evidence>
<dbReference type="InterPro" id="IPR002104">
    <property type="entry name" value="Integrase_catalytic"/>
</dbReference>
<evidence type="ECO:0000313" key="7">
    <source>
        <dbReference type="Proteomes" id="UP000292859"/>
    </source>
</evidence>
<accession>A0A238UPJ5</accession>
<dbReference type="InterPro" id="IPR013762">
    <property type="entry name" value="Integrase-like_cat_sf"/>
</dbReference>
<dbReference type="PROSITE" id="PS51898">
    <property type="entry name" value="TYR_RECOMBINASE"/>
    <property type="match status" value="1"/>
</dbReference>
<keyword evidence="2" id="KW-0233">DNA recombination</keyword>
<reference evidence="6" key="2">
    <citation type="submission" date="2017-06" db="EMBL/GenBank/DDBJ databases">
        <authorList>
            <person name="Varghese N."/>
            <person name="Submissions S."/>
        </authorList>
    </citation>
    <scope>NUCLEOTIDE SEQUENCE [LARGE SCALE GENOMIC DNA]</scope>
    <source>
        <strain evidence="6">DSM 26170</strain>
    </source>
</reference>
<evidence type="ECO:0000256" key="1">
    <source>
        <dbReference type="ARBA" id="ARBA00023125"/>
    </source>
</evidence>
<dbReference type="GO" id="GO:0015074">
    <property type="term" value="P:DNA integration"/>
    <property type="evidence" value="ECO:0007669"/>
    <property type="project" value="InterPro"/>
</dbReference>